<evidence type="ECO:0000259" key="14">
    <source>
        <dbReference type="PROSITE" id="PS50162"/>
    </source>
</evidence>
<dbReference type="GO" id="GO:0000725">
    <property type="term" value="P:recombinational repair"/>
    <property type="evidence" value="ECO:0007669"/>
    <property type="project" value="UniProtKB-UniRule"/>
</dbReference>
<dbReference type="InterPro" id="IPR004504">
    <property type="entry name" value="DNA_repair_RadA"/>
</dbReference>
<evidence type="ECO:0000256" key="12">
    <source>
        <dbReference type="NCBIfam" id="TIGR00416"/>
    </source>
</evidence>
<protein>
    <recommendedName>
        <fullName evidence="11 12">DNA repair protein RadA</fullName>
    </recommendedName>
</protein>
<dbReference type="HAMAP" id="MF_01498">
    <property type="entry name" value="RadA_bact"/>
    <property type="match status" value="1"/>
</dbReference>
<evidence type="ECO:0000256" key="3">
    <source>
        <dbReference type="ARBA" id="ARBA00022763"/>
    </source>
</evidence>
<dbReference type="FunFam" id="3.40.50.300:FF:000050">
    <property type="entry name" value="DNA repair protein RadA"/>
    <property type="match status" value="1"/>
</dbReference>
<dbReference type="GO" id="GO:0016787">
    <property type="term" value="F:hydrolase activity"/>
    <property type="evidence" value="ECO:0007669"/>
    <property type="project" value="UniProtKB-KW"/>
</dbReference>
<keyword evidence="5" id="KW-0378">Hydrolase</keyword>
<dbReference type="InterPro" id="IPR041166">
    <property type="entry name" value="Rubredoxin_2"/>
</dbReference>
<dbReference type="AlphaFoldDB" id="A0A238XU87"/>
<keyword evidence="2 11" id="KW-0547">Nucleotide-binding</keyword>
<feature type="region of interest" description="Lon-protease-like" evidence="11">
    <location>
        <begin position="354"/>
        <end position="444"/>
    </location>
</feature>
<dbReference type="OrthoDB" id="9803906at2"/>
<dbReference type="Gene3D" id="3.40.50.300">
    <property type="entry name" value="P-loop containing nucleotide triphosphate hydrolases"/>
    <property type="match status" value="1"/>
</dbReference>
<dbReference type="SUPFAM" id="SSF54211">
    <property type="entry name" value="Ribosomal protein S5 domain 2-like"/>
    <property type="match status" value="1"/>
</dbReference>
<dbReference type="CDD" id="cd01121">
    <property type="entry name" value="RadA_SMS_N"/>
    <property type="match status" value="1"/>
</dbReference>
<feature type="short sequence motif" description="RadA KNRFG motif" evidence="11">
    <location>
        <begin position="255"/>
        <end position="259"/>
    </location>
</feature>
<name>A0A238XU87_9BACT</name>
<evidence type="ECO:0000256" key="8">
    <source>
        <dbReference type="ARBA" id="ARBA00023016"/>
    </source>
</evidence>
<evidence type="ECO:0000256" key="13">
    <source>
        <dbReference type="RuleBase" id="RU003555"/>
    </source>
</evidence>
<dbReference type="GO" id="GO:0005829">
    <property type="term" value="C:cytosol"/>
    <property type="evidence" value="ECO:0007669"/>
    <property type="project" value="TreeGrafter"/>
</dbReference>
<dbReference type="InterPro" id="IPR027417">
    <property type="entry name" value="P-loop_NTPase"/>
</dbReference>
<dbReference type="Pfam" id="PF18073">
    <property type="entry name" value="Zn_ribbon_LapB"/>
    <property type="match status" value="1"/>
</dbReference>
<keyword evidence="4 13" id="KW-0863">Zinc-finger</keyword>
<dbReference type="PROSITE" id="PS50162">
    <property type="entry name" value="RECA_2"/>
    <property type="match status" value="1"/>
</dbReference>
<dbReference type="SUPFAM" id="SSF52540">
    <property type="entry name" value="P-loop containing nucleoside triphosphate hydrolases"/>
    <property type="match status" value="1"/>
</dbReference>
<organism evidence="15 16">
    <name type="scientific">Desulfurobacterium atlanticum</name>
    <dbReference type="NCBI Taxonomy" id="240169"/>
    <lineage>
        <taxon>Bacteria</taxon>
        <taxon>Pseudomonadati</taxon>
        <taxon>Aquificota</taxon>
        <taxon>Aquificia</taxon>
        <taxon>Desulfurobacteriales</taxon>
        <taxon>Desulfurobacteriaceae</taxon>
        <taxon>Desulfurobacterium</taxon>
    </lineage>
</organism>
<dbReference type="EMBL" id="FZOB01000001">
    <property type="protein sequence ID" value="SNR61569.1"/>
    <property type="molecule type" value="Genomic_DNA"/>
</dbReference>
<dbReference type="NCBIfam" id="TIGR00416">
    <property type="entry name" value="sms"/>
    <property type="match status" value="1"/>
</dbReference>
<dbReference type="PANTHER" id="PTHR32472">
    <property type="entry name" value="DNA REPAIR PROTEIN RADA"/>
    <property type="match status" value="1"/>
</dbReference>
<dbReference type="GO" id="GO:0003684">
    <property type="term" value="F:damaged DNA binding"/>
    <property type="evidence" value="ECO:0007669"/>
    <property type="project" value="InterPro"/>
</dbReference>
<comment type="function">
    <text evidence="11">Plays a role in repairing double-strand DNA breaks, probably involving stabilizing or processing branched DNA or blocked replication forks.</text>
</comment>
<evidence type="ECO:0000256" key="2">
    <source>
        <dbReference type="ARBA" id="ARBA00022741"/>
    </source>
</evidence>
<evidence type="ECO:0000256" key="4">
    <source>
        <dbReference type="ARBA" id="ARBA00022771"/>
    </source>
</evidence>
<evidence type="ECO:0000256" key="7">
    <source>
        <dbReference type="ARBA" id="ARBA00022840"/>
    </source>
</evidence>
<dbReference type="InterPro" id="IPR020588">
    <property type="entry name" value="RecA_ATP-bd"/>
</dbReference>
<keyword evidence="8 11" id="KW-0346">Stress response</keyword>
<dbReference type="GO" id="GO:0005524">
    <property type="term" value="F:ATP binding"/>
    <property type="evidence" value="ECO:0007669"/>
    <property type="project" value="UniProtKB-UniRule"/>
</dbReference>
<proteinExistence type="inferred from homology"/>
<comment type="domain">
    <text evidence="11">The middle region has homology to RecA with ATPase motifs including the RadA KNRFG motif, while the C-terminus is homologous to Lon protease.</text>
</comment>
<keyword evidence="16" id="KW-1185">Reference proteome</keyword>
<dbReference type="Pfam" id="PF06745">
    <property type="entry name" value="ATPase"/>
    <property type="match status" value="1"/>
</dbReference>
<dbReference type="PRINTS" id="PR01874">
    <property type="entry name" value="DNAREPAIRADA"/>
</dbReference>
<keyword evidence="3 11" id="KW-0227">DNA damage</keyword>
<evidence type="ECO:0000313" key="16">
    <source>
        <dbReference type="Proteomes" id="UP000198405"/>
    </source>
</evidence>
<keyword evidence="1 11" id="KW-0479">Metal-binding</keyword>
<keyword evidence="9 11" id="KW-0238">DNA-binding</keyword>
<comment type="similarity">
    <text evidence="11 13">Belongs to the RecA family. RadA subfamily.</text>
</comment>
<feature type="binding site" evidence="11">
    <location>
        <begin position="99"/>
        <end position="106"/>
    </location>
    <ligand>
        <name>ATP</name>
        <dbReference type="ChEBI" id="CHEBI:30616"/>
    </ligand>
</feature>
<evidence type="ECO:0000256" key="11">
    <source>
        <dbReference type="HAMAP-Rule" id="MF_01498"/>
    </source>
</evidence>
<reference evidence="16" key="1">
    <citation type="submission" date="2017-06" db="EMBL/GenBank/DDBJ databases">
        <authorList>
            <person name="Varghese N."/>
            <person name="Submissions S."/>
        </authorList>
    </citation>
    <scope>NUCLEOTIDE SEQUENCE [LARGE SCALE GENOMIC DNA]</scope>
    <source>
        <strain evidence="16">DSM 15668</strain>
    </source>
</reference>
<sequence>MGKVKTVYVCQNCGYKSPKWAGKCPECGKWNTFVEEKEETKISPKTPPSISWVSSSQEKPILLNEIEEIKKERFKTGITEFDKVAGGGVVKGSVSLFSGEPGIGKSTFLLQLSEKLSTYGKVLYVTAEESPEQVSLRAKRLGIKSSNIFIYAEGNLEKIKEHIAKLKPSFLIVDSIQTTFIPSIESAAGSVSQVREGTALITNISKSKGITTFIVGHVNKEGNIAGPKVLEHIVDAVYQFEGDRGYNFRILKSLKNRFGATGEIAVFKMEEKGLIQVENPSKFFLSQRPEGKSGSVIYCGIEGSRPILLEVQALVTRAAFGTPQRRAKGIDINRLSIIIAIIEKELGYPLRNFDVFVNVVGGVKIDEPGIDLPVAIAIASSYTGKPVRKEIAVFGEVGLSGEIRNVKLEELREKEIEKNRFISLQKNHNRIKFIVDAVKIALEG</sequence>
<dbReference type="InterPro" id="IPR020568">
    <property type="entry name" value="Ribosomal_Su5_D2-typ_SF"/>
</dbReference>
<evidence type="ECO:0000256" key="1">
    <source>
        <dbReference type="ARBA" id="ARBA00022723"/>
    </source>
</evidence>
<gene>
    <name evidence="11" type="primary">radA</name>
    <name evidence="15" type="ORF">SAMN06265340_101208</name>
</gene>
<evidence type="ECO:0000313" key="15">
    <source>
        <dbReference type="EMBL" id="SNR61569.1"/>
    </source>
</evidence>
<dbReference type="InterPro" id="IPR014774">
    <property type="entry name" value="KaiC-like_dom"/>
</dbReference>
<dbReference type="SMART" id="SM00382">
    <property type="entry name" value="AAA"/>
    <property type="match status" value="1"/>
</dbReference>
<evidence type="ECO:0000256" key="5">
    <source>
        <dbReference type="ARBA" id="ARBA00022801"/>
    </source>
</evidence>
<dbReference type="GO" id="GO:0140664">
    <property type="term" value="F:ATP-dependent DNA damage sensor activity"/>
    <property type="evidence" value="ECO:0007669"/>
    <property type="project" value="InterPro"/>
</dbReference>
<keyword evidence="10 11" id="KW-0234">DNA repair</keyword>
<dbReference type="GO" id="GO:0008270">
    <property type="term" value="F:zinc ion binding"/>
    <property type="evidence" value="ECO:0007669"/>
    <property type="project" value="UniProtKB-KW"/>
</dbReference>
<dbReference type="Gene3D" id="3.30.230.10">
    <property type="match status" value="1"/>
</dbReference>
<accession>A0A238XU87</accession>
<evidence type="ECO:0000256" key="9">
    <source>
        <dbReference type="ARBA" id="ARBA00023125"/>
    </source>
</evidence>
<dbReference type="InterPro" id="IPR003593">
    <property type="entry name" value="AAA+_ATPase"/>
</dbReference>
<evidence type="ECO:0000256" key="6">
    <source>
        <dbReference type="ARBA" id="ARBA00022833"/>
    </source>
</evidence>
<keyword evidence="7 11" id="KW-0067">ATP-binding</keyword>
<feature type="domain" description="RecA family profile 1" evidence="14">
    <location>
        <begin position="70"/>
        <end position="218"/>
    </location>
</feature>
<dbReference type="InterPro" id="IPR014721">
    <property type="entry name" value="Ribsml_uS5_D2-typ_fold_subgr"/>
</dbReference>
<dbReference type="Proteomes" id="UP000198405">
    <property type="component" value="Unassembled WGS sequence"/>
</dbReference>
<dbReference type="RefSeq" id="WP_089322239.1">
    <property type="nucleotide sequence ID" value="NZ_FZOB01000001.1"/>
</dbReference>
<dbReference type="PANTHER" id="PTHR32472:SF10">
    <property type="entry name" value="DNA REPAIR PROTEIN RADA-LIKE PROTEIN"/>
    <property type="match status" value="1"/>
</dbReference>
<keyword evidence="6 13" id="KW-0862">Zinc</keyword>
<comment type="function">
    <text evidence="13">DNA-dependent ATPase involved in processing of recombination intermediates, plays a role in repairing DNA breaks. Stimulates the branch migration of RecA-mediated strand transfer reactions, allowing the 3' invading strand to extend heteroduplex DNA faster. Binds ssDNA in the presence of ADP but not other nucleotides, has ATPase activity that is stimulated by ssDNA and various branched DNA structures, but inhibited by SSB. Does not have RecA's homology-searching function.</text>
</comment>
<evidence type="ECO:0000256" key="10">
    <source>
        <dbReference type="ARBA" id="ARBA00023204"/>
    </source>
</evidence>
<dbReference type="Pfam" id="PF13541">
    <property type="entry name" value="ChlI"/>
    <property type="match status" value="1"/>
</dbReference>